<dbReference type="EMBL" id="JAINDJ010000004">
    <property type="protein sequence ID" value="KAG9450692.1"/>
    <property type="molecule type" value="Genomic_DNA"/>
</dbReference>
<dbReference type="GO" id="GO:0006950">
    <property type="term" value="P:response to stress"/>
    <property type="evidence" value="ECO:0007669"/>
    <property type="project" value="UniProtKB-ARBA"/>
</dbReference>
<feature type="compositionally biased region" description="Polar residues" evidence="3">
    <location>
        <begin position="182"/>
        <end position="194"/>
    </location>
</feature>
<dbReference type="Proteomes" id="UP000825729">
    <property type="component" value="Unassembled WGS sequence"/>
</dbReference>
<evidence type="ECO:0000313" key="5">
    <source>
        <dbReference type="Proteomes" id="UP000825729"/>
    </source>
</evidence>
<organism evidence="4 5">
    <name type="scientific">Aristolochia fimbriata</name>
    <name type="common">White veined hardy Dutchman's pipe vine</name>
    <dbReference type="NCBI Taxonomy" id="158543"/>
    <lineage>
        <taxon>Eukaryota</taxon>
        <taxon>Viridiplantae</taxon>
        <taxon>Streptophyta</taxon>
        <taxon>Embryophyta</taxon>
        <taxon>Tracheophyta</taxon>
        <taxon>Spermatophyta</taxon>
        <taxon>Magnoliopsida</taxon>
        <taxon>Magnoliidae</taxon>
        <taxon>Piperales</taxon>
        <taxon>Aristolochiaceae</taxon>
        <taxon>Aristolochia</taxon>
    </lineage>
</organism>
<gene>
    <name evidence="4" type="ORF">H6P81_010657</name>
</gene>
<dbReference type="InterPro" id="IPR051992">
    <property type="entry name" value="OxStress_Response_Reg"/>
</dbReference>
<evidence type="ECO:0000256" key="3">
    <source>
        <dbReference type="SAM" id="MobiDB-lite"/>
    </source>
</evidence>
<feature type="region of interest" description="Disordered" evidence="3">
    <location>
        <begin position="48"/>
        <end position="98"/>
    </location>
</feature>
<name>A0AAV7ESQ7_ARIFI</name>
<feature type="compositionally biased region" description="Acidic residues" evidence="3">
    <location>
        <begin position="77"/>
        <end position="88"/>
    </location>
</feature>
<accession>A0AAV7ESQ7</accession>
<reference evidence="4 5" key="1">
    <citation type="submission" date="2021-07" db="EMBL/GenBank/DDBJ databases">
        <title>The Aristolochia fimbriata genome: insights into angiosperm evolution, floral development and chemical biosynthesis.</title>
        <authorList>
            <person name="Jiao Y."/>
        </authorList>
    </citation>
    <scope>NUCLEOTIDE SEQUENCE [LARGE SCALE GENOMIC DNA]</scope>
    <source>
        <strain evidence="4">IBCAS-2021</strain>
        <tissue evidence="4">Leaf</tissue>
    </source>
</reference>
<comment type="subcellular location">
    <subcellularLocation>
        <location evidence="1">Nucleus</location>
    </subcellularLocation>
</comment>
<dbReference type="PANTHER" id="PTHR33172:SF91">
    <property type="entry name" value="PROTEIN OXIDATIVE STRESS 3 LIKE 5"/>
    <property type="match status" value="1"/>
</dbReference>
<evidence type="ECO:0000256" key="1">
    <source>
        <dbReference type="ARBA" id="ARBA00004123"/>
    </source>
</evidence>
<keyword evidence="2" id="KW-0539">Nucleus</keyword>
<feature type="region of interest" description="Disordered" evidence="3">
    <location>
        <begin position="159"/>
        <end position="208"/>
    </location>
</feature>
<comment type="caution">
    <text evidence="4">The sequence shown here is derived from an EMBL/GenBank/DDBJ whole genome shotgun (WGS) entry which is preliminary data.</text>
</comment>
<dbReference type="GO" id="GO:0005634">
    <property type="term" value="C:nucleus"/>
    <property type="evidence" value="ECO:0007669"/>
    <property type="project" value="UniProtKB-SubCell"/>
</dbReference>
<dbReference type="PANTHER" id="PTHR33172">
    <property type="entry name" value="OS08G0516900 PROTEIN"/>
    <property type="match status" value="1"/>
</dbReference>
<dbReference type="AlphaFoldDB" id="A0AAV7ESQ7"/>
<protein>
    <submittedName>
        <fullName evidence="4">Uncharacterized protein</fullName>
    </submittedName>
</protein>
<evidence type="ECO:0000256" key="2">
    <source>
        <dbReference type="ARBA" id="ARBA00023242"/>
    </source>
</evidence>
<evidence type="ECO:0000313" key="4">
    <source>
        <dbReference type="EMBL" id="KAG9450692.1"/>
    </source>
</evidence>
<sequence>MSLVFGSREVAGGPTVALLGDEASPVACVGKGQPNLSCLSAYLKPGEGVTERRKGGFSLHHSVSEESSSIGVGGESSSEEEVEEEEVESNSKGGLGSLDALEESLPIKRGLSSHFSGKSKSFACFSDITSQTTAKELAKAENPFNKRRRILMAYKSRWRPKTSAVDEEGDAGGAGGGEDKSNTFTRFSRNSNSLDPPRCFSLTDLKNA</sequence>
<keyword evidence="5" id="KW-1185">Reference proteome</keyword>
<proteinExistence type="predicted"/>